<name>A0A024K2G8_9MYCO</name>
<feature type="transmembrane region" description="Helical" evidence="1">
    <location>
        <begin position="87"/>
        <end position="113"/>
    </location>
</feature>
<dbReference type="eggNOG" id="ENOG503209B">
    <property type="taxonomic scope" value="Bacteria"/>
</dbReference>
<organism evidence="2">
    <name type="scientific">Mycobacterium triplex</name>
    <dbReference type="NCBI Taxonomy" id="47839"/>
    <lineage>
        <taxon>Bacteria</taxon>
        <taxon>Bacillati</taxon>
        <taxon>Actinomycetota</taxon>
        <taxon>Actinomycetes</taxon>
        <taxon>Mycobacteriales</taxon>
        <taxon>Mycobacteriaceae</taxon>
        <taxon>Mycobacterium</taxon>
        <taxon>Mycobacterium simiae complex</taxon>
    </lineage>
</organism>
<accession>A0A024K2G8</accession>
<reference evidence="2" key="2">
    <citation type="submission" date="2014-04" db="EMBL/GenBank/DDBJ databases">
        <authorList>
            <person name="Urmite Genomes U."/>
        </authorList>
    </citation>
    <scope>NUCLEOTIDE SEQUENCE</scope>
    <source>
        <strain evidence="2">DSM 44626</strain>
    </source>
</reference>
<feature type="transmembrane region" description="Helical" evidence="1">
    <location>
        <begin position="56"/>
        <end position="75"/>
    </location>
</feature>
<reference evidence="2" key="1">
    <citation type="journal article" date="2014" name="Genome Announc.">
        <title>Draft Genome Sequence of Mycobacterium triplex DSM 44626.</title>
        <authorList>
            <person name="Sassi M."/>
            <person name="Croce O."/>
            <person name="Robert C."/>
            <person name="Raoult D."/>
            <person name="Drancourt M."/>
        </authorList>
    </citation>
    <scope>NUCLEOTIDE SEQUENCE [LARGE SCALE GENOMIC DNA]</scope>
    <source>
        <strain evidence="2">DSM 44626</strain>
    </source>
</reference>
<keyword evidence="1" id="KW-0472">Membrane</keyword>
<dbReference type="HOGENOM" id="CLU_081621_0_0_11"/>
<gene>
    <name evidence="2" type="ORF">BN973_04633</name>
</gene>
<feature type="transmembrane region" description="Helical" evidence="1">
    <location>
        <begin position="168"/>
        <end position="188"/>
    </location>
</feature>
<dbReference type="Proteomes" id="UP000028880">
    <property type="component" value="Unassembled WGS sequence"/>
</dbReference>
<feature type="transmembrane region" description="Helical" evidence="1">
    <location>
        <begin position="133"/>
        <end position="156"/>
    </location>
</feature>
<dbReference type="STRING" id="47839.BN973_04633"/>
<dbReference type="RefSeq" id="WP_084163499.1">
    <property type="nucleotide sequence ID" value="NZ_HG964446.1"/>
</dbReference>
<protein>
    <recommendedName>
        <fullName evidence="3">DUF4386 domain-containing protein</fullName>
    </recommendedName>
</protein>
<evidence type="ECO:0000313" key="2">
    <source>
        <dbReference type="EMBL" id="CDO90240.1"/>
    </source>
</evidence>
<dbReference type="AlphaFoldDB" id="A0A024K2G8"/>
<proteinExistence type="predicted"/>
<evidence type="ECO:0000256" key="1">
    <source>
        <dbReference type="SAM" id="Phobius"/>
    </source>
</evidence>
<sequence length="239" mass="26181">MEARVQRVLIWTGPGMIALWLGAFLFIAGFIPPSHPSASAAEIVRLYADHPNAIKLGMIISMAGSALLVPWAIAISGQLRRIDGAKALADVQMVSCALLSLEFITPIGVWMAVAFRYDDRAPDVTRALHDVGWILFVTVIWSLWVQLLAIAAAILIDHRSEPVLPRWLGYLNLWVAMLIIPAGLVLFFKHGPFAWNGVVGLYIPLVAFVIWIMSMTVTIHQKLSQEIASASQAVEPVAP</sequence>
<evidence type="ECO:0008006" key="3">
    <source>
        <dbReference type="Google" id="ProtNLM"/>
    </source>
</evidence>
<keyword evidence="1" id="KW-0812">Transmembrane</keyword>
<dbReference type="EMBL" id="HG964446">
    <property type="protein sequence ID" value="CDO90240.1"/>
    <property type="molecule type" value="Genomic_DNA"/>
</dbReference>
<keyword evidence="1" id="KW-1133">Transmembrane helix</keyword>
<feature type="transmembrane region" description="Helical" evidence="1">
    <location>
        <begin position="194"/>
        <end position="213"/>
    </location>
</feature>
<dbReference type="OrthoDB" id="4699095at2"/>